<evidence type="ECO:0000256" key="3">
    <source>
        <dbReference type="ARBA" id="ARBA00022833"/>
    </source>
</evidence>
<evidence type="ECO:0000313" key="6">
    <source>
        <dbReference type="EMBL" id="KAF3803731.1"/>
    </source>
</evidence>
<evidence type="ECO:0000259" key="5">
    <source>
        <dbReference type="PROSITE" id="PS50865"/>
    </source>
</evidence>
<evidence type="ECO:0000256" key="2">
    <source>
        <dbReference type="ARBA" id="ARBA00022771"/>
    </source>
</evidence>
<dbReference type="PROSITE" id="PS50865">
    <property type="entry name" value="ZF_MYND_2"/>
    <property type="match status" value="1"/>
</dbReference>
<keyword evidence="7" id="KW-1185">Reference proteome</keyword>
<dbReference type="SUPFAM" id="SSF144232">
    <property type="entry name" value="HIT/MYND zinc finger-like"/>
    <property type="match status" value="1"/>
</dbReference>
<dbReference type="GO" id="GO:0008270">
    <property type="term" value="F:zinc ion binding"/>
    <property type="evidence" value="ECO:0007669"/>
    <property type="project" value="UniProtKB-KW"/>
</dbReference>
<proteinExistence type="predicted"/>
<dbReference type="InterPro" id="IPR002893">
    <property type="entry name" value="Znf_MYND"/>
</dbReference>
<dbReference type="AlphaFoldDB" id="A0A8H4CH84"/>
<comment type="caution">
    <text evidence="6">The sequence shown here is derived from an EMBL/GenBank/DDBJ whole genome shotgun (WGS) entry which is preliminary data.</text>
</comment>
<gene>
    <name evidence="6" type="ORF">GCG54_00004910</name>
</gene>
<reference evidence="6" key="2">
    <citation type="submission" date="2020-03" db="EMBL/GenBank/DDBJ databases">
        <authorList>
            <person name="Fu F.-F."/>
            <person name="Chen J."/>
        </authorList>
    </citation>
    <scope>NUCLEOTIDE SEQUENCE</scope>
    <source>
        <strain evidence="6">Lc1</strain>
    </source>
</reference>
<keyword evidence="2 4" id="KW-0863">Zinc-finger</keyword>
<dbReference type="GeneID" id="69012062"/>
<organism evidence="6 7">
    <name type="scientific">Colletotrichum gloeosporioides</name>
    <name type="common">Anthracnose fungus</name>
    <name type="synonym">Glomerella cingulata</name>
    <dbReference type="NCBI Taxonomy" id="474922"/>
    <lineage>
        <taxon>Eukaryota</taxon>
        <taxon>Fungi</taxon>
        <taxon>Dikarya</taxon>
        <taxon>Ascomycota</taxon>
        <taxon>Pezizomycotina</taxon>
        <taxon>Sordariomycetes</taxon>
        <taxon>Hypocreomycetidae</taxon>
        <taxon>Glomerellales</taxon>
        <taxon>Glomerellaceae</taxon>
        <taxon>Colletotrichum</taxon>
        <taxon>Colletotrichum gloeosporioides species complex</taxon>
    </lineage>
</organism>
<evidence type="ECO:0000313" key="7">
    <source>
        <dbReference type="Proteomes" id="UP000613401"/>
    </source>
</evidence>
<accession>A0A8H4CH84</accession>
<feature type="domain" description="MYND-type" evidence="5">
    <location>
        <begin position="189"/>
        <end position="231"/>
    </location>
</feature>
<reference evidence="6" key="1">
    <citation type="journal article" date="2020" name="Phytopathology">
        <title>Genome sequence and comparative analysis of Colletotrichum gloeosporioides isolated from Liriodendron leaves.</title>
        <authorList>
            <person name="Fu F.F."/>
            <person name="Hao Z."/>
            <person name="Wang P."/>
            <person name="Lu Y."/>
            <person name="Xue L.J."/>
            <person name="Wei G."/>
            <person name="Tian Y."/>
            <person name="Baishi H."/>
            <person name="Xu H."/>
            <person name="Shi J."/>
            <person name="Cheng T."/>
            <person name="Wang G."/>
            <person name="Yi Y."/>
            <person name="Chen J."/>
        </authorList>
    </citation>
    <scope>NUCLEOTIDE SEQUENCE</scope>
    <source>
        <strain evidence="6">Lc1</strain>
    </source>
</reference>
<dbReference type="RefSeq" id="XP_045262890.1">
    <property type="nucleotide sequence ID" value="XM_045404947.1"/>
</dbReference>
<evidence type="ECO:0000256" key="1">
    <source>
        <dbReference type="ARBA" id="ARBA00022723"/>
    </source>
</evidence>
<sequence>MGRWGYRVFEGDNDIDVACAIKCPYGTGKDNDLRLVQMVNQTDMMAPPEVREFYKTSEYREELDAIIMSTREKLDTGLGDQLFTTYRALEHEDQGKYRVIIVGALMMRAGARIRQADLDHLRELAEGFAGRHGYVSPIAEDGFRHVGKVQFLAALDHYEAGTPRDFGEPWCVHHLDELLWNILIRVCSCFQCGKIKADIGQAPKKCGKCGRAWFCNVECQKAAWKTHKPVCKTLEQCRFVNV</sequence>
<protein>
    <recommendedName>
        <fullName evidence="5">MYND-type domain-containing protein</fullName>
    </recommendedName>
</protein>
<dbReference type="Gene3D" id="6.10.140.2220">
    <property type="match status" value="1"/>
</dbReference>
<dbReference type="Proteomes" id="UP000613401">
    <property type="component" value="Unassembled WGS sequence"/>
</dbReference>
<dbReference type="Pfam" id="PF01753">
    <property type="entry name" value="zf-MYND"/>
    <property type="match status" value="1"/>
</dbReference>
<evidence type="ECO:0000256" key="4">
    <source>
        <dbReference type="PROSITE-ProRule" id="PRU00134"/>
    </source>
</evidence>
<keyword evidence="3" id="KW-0862">Zinc</keyword>
<name>A0A8H4CH84_COLGL</name>
<keyword evidence="1" id="KW-0479">Metal-binding</keyword>
<dbReference type="EMBL" id="WVTB01000054">
    <property type="protein sequence ID" value="KAF3803731.1"/>
    <property type="molecule type" value="Genomic_DNA"/>
</dbReference>